<comment type="similarity">
    <text evidence="2">Belongs to the raftlin family.</text>
</comment>
<protein>
    <submittedName>
        <fullName evidence="9">Uncharacterized protein</fullName>
    </submittedName>
</protein>
<evidence type="ECO:0000256" key="5">
    <source>
        <dbReference type="ARBA" id="ARBA00023136"/>
    </source>
</evidence>
<comment type="subcellular location">
    <subcellularLocation>
        <location evidence="1">Cell membrane</location>
        <topology evidence="1">Lipid-anchor</topology>
    </subcellularLocation>
</comment>
<keyword evidence="6" id="KW-0564">Palmitate</keyword>
<gene>
    <name evidence="9" type="ORF">P7K49_031544</name>
</gene>
<feature type="compositionally biased region" description="Polar residues" evidence="8">
    <location>
        <begin position="73"/>
        <end position="83"/>
    </location>
</feature>
<evidence type="ECO:0000256" key="4">
    <source>
        <dbReference type="ARBA" id="ARBA00022707"/>
    </source>
</evidence>
<evidence type="ECO:0000256" key="3">
    <source>
        <dbReference type="ARBA" id="ARBA00022475"/>
    </source>
</evidence>
<comment type="caution">
    <text evidence="9">The sequence shown here is derived from an EMBL/GenBank/DDBJ whole genome shotgun (WGS) entry which is preliminary data.</text>
</comment>
<keyword evidence="10" id="KW-1185">Reference proteome</keyword>
<evidence type="ECO:0000313" key="9">
    <source>
        <dbReference type="EMBL" id="KAK2090288.1"/>
    </source>
</evidence>
<organism evidence="9 10">
    <name type="scientific">Saguinus oedipus</name>
    <name type="common">Cotton-top tamarin</name>
    <name type="synonym">Oedipomidas oedipus</name>
    <dbReference type="NCBI Taxonomy" id="9490"/>
    <lineage>
        <taxon>Eukaryota</taxon>
        <taxon>Metazoa</taxon>
        <taxon>Chordata</taxon>
        <taxon>Craniata</taxon>
        <taxon>Vertebrata</taxon>
        <taxon>Euteleostomi</taxon>
        <taxon>Mammalia</taxon>
        <taxon>Eutheria</taxon>
        <taxon>Euarchontoglires</taxon>
        <taxon>Primates</taxon>
        <taxon>Haplorrhini</taxon>
        <taxon>Platyrrhini</taxon>
        <taxon>Cebidae</taxon>
        <taxon>Callitrichinae</taxon>
        <taxon>Saguinus</taxon>
    </lineage>
</organism>
<dbReference type="Pfam" id="PF15250">
    <property type="entry name" value="Raftlin"/>
    <property type="match status" value="1"/>
</dbReference>
<dbReference type="EMBL" id="JASSZA010000017">
    <property type="protein sequence ID" value="KAK2090288.1"/>
    <property type="molecule type" value="Genomic_DNA"/>
</dbReference>
<keyword evidence="5" id="KW-0472">Membrane</keyword>
<sequence>MAVSSADLESKRQSVAVAVRDLRAPFPFPKPESTREQGVRQMAHLMEDIQEAASQGLKFVGVIPQYHSPVNLAGSSAPVSTANRNEDARDAKNARGDHASLENEKLGAGDVCAAPAGRNQSPEPSSGPRGEVPITEQPSLPSGEGDGGELSPQRVSKTLDGLDSDPLEAHEEPLSGRPPKAVPSAHDLSSLQSPPSLGCPAKYDTHLFLPVQLMTSCLFLPQLTLGVPDFQPGCKLFLLSRPEVSWDSRDSQSPAYPRDGASLGPHLQANCSLPSMPESLHPGTDLRAGHLPLCSHSLVAWQGLNGPGPQAGRTQPPHPWAPCPLGLPSLSPLVGLGQLSEHECNRRDQNETRYLLLEAATASPCPAARRQARLSCWVAVAPETSTKPDEGDFSHS</sequence>
<evidence type="ECO:0000256" key="6">
    <source>
        <dbReference type="ARBA" id="ARBA00023139"/>
    </source>
</evidence>
<evidence type="ECO:0000313" key="10">
    <source>
        <dbReference type="Proteomes" id="UP001266305"/>
    </source>
</evidence>
<keyword evidence="4" id="KW-0519">Myristate</keyword>
<feature type="region of interest" description="Disordered" evidence="8">
    <location>
        <begin position="68"/>
        <end position="193"/>
    </location>
</feature>
<keyword evidence="3" id="KW-1003">Cell membrane</keyword>
<accession>A0ABQ9TZP7</accession>
<feature type="compositionally biased region" description="Basic and acidic residues" evidence="8">
    <location>
        <begin position="84"/>
        <end position="107"/>
    </location>
</feature>
<evidence type="ECO:0000256" key="2">
    <source>
        <dbReference type="ARBA" id="ARBA00006390"/>
    </source>
</evidence>
<reference evidence="9 10" key="1">
    <citation type="submission" date="2023-05" db="EMBL/GenBank/DDBJ databases">
        <title>B98-5 Cell Line De Novo Hybrid Assembly: An Optical Mapping Approach.</title>
        <authorList>
            <person name="Kananen K."/>
            <person name="Auerbach J.A."/>
            <person name="Kautto E."/>
            <person name="Blachly J.S."/>
        </authorList>
    </citation>
    <scope>NUCLEOTIDE SEQUENCE [LARGE SCALE GENOMIC DNA]</scope>
    <source>
        <strain evidence="9">B95-8</strain>
        <tissue evidence="9">Cell line</tissue>
    </source>
</reference>
<dbReference type="PANTHER" id="PTHR17601">
    <property type="entry name" value="RAFTLIN-RELATED"/>
    <property type="match status" value="1"/>
</dbReference>
<evidence type="ECO:0000256" key="8">
    <source>
        <dbReference type="SAM" id="MobiDB-lite"/>
    </source>
</evidence>
<keyword evidence="7" id="KW-0449">Lipoprotein</keyword>
<dbReference type="InterPro" id="IPR028169">
    <property type="entry name" value="Raftlin"/>
</dbReference>
<evidence type="ECO:0000256" key="1">
    <source>
        <dbReference type="ARBA" id="ARBA00004193"/>
    </source>
</evidence>
<dbReference type="PANTHER" id="PTHR17601:SF3">
    <property type="entry name" value="RAFTLIN"/>
    <property type="match status" value="1"/>
</dbReference>
<name>A0ABQ9TZP7_SAGOE</name>
<proteinExistence type="inferred from homology"/>
<evidence type="ECO:0000256" key="7">
    <source>
        <dbReference type="ARBA" id="ARBA00023288"/>
    </source>
</evidence>
<dbReference type="Proteomes" id="UP001266305">
    <property type="component" value="Unassembled WGS sequence"/>
</dbReference>